<dbReference type="InterPro" id="IPR027417">
    <property type="entry name" value="P-loop_NTPase"/>
</dbReference>
<accession>A0AAV4W037</accession>
<evidence type="ECO:0000313" key="4">
    <source>
        <dbReference type="EMBL" id="GIY75911.1"/>
    </source>
</evidence>
<evidence type="ECO:0000259" key="3">
    <source>
        <dbReference type="Pfam" id="PF00685"/>
    </source>
</evidence>
<reference evidence="4 5" key="1">
    <citation type="submission" date="2021-06" db="EMBL/GenBank/DDBJ databases">
        <title>Caerostris darwini draft genome.</title>
        <authorList>
            <person name="Kono N."/>
            <person name="Arakawa K."/>
        </authorList>
    </citation>
    <scope>NUCLEOTIDE SEQUENCE [LARGE SCALE GENOMIC DNA]</scope>
</reference>
<evidence type="ECO:0000256" key="1">
    <source>
        <dbReference type="ARBA" id="ARBA00005771"/>
    </source>
</evidence>
<comment type="caution">
    <text evidence="4">The sequence shown here is derived from an EMBL/GenBank/DDBJ whole genome shotgun (WGS) entry which is preliminary data.</text>
</comment>
<dbReference type="PANTHER" id="PTHR11783">
    <property type="entry name" value="SULFOTRANSFERASE SULT"/>
    <property type="match status" value="1"/>
</dbReference>
<organism evidence="4 5">
    <name type="scientific">Caerostris darwini</name>
    <dbReference type="NCBI Taxonomy" id="1538125"/>
    <lineage>
        <taxon>Eukaryota</taxon>
        <taxon>Metazoa</taxon>
        <taxon>Ecdysozoa</taxon>
        <taxon>Arthropoda</taxon>
        <taxon>Chelicerata</taxon>
        <taxon>Arachnida</taxon>
        <taxon>Araneae</taxon>
        <taxon>Araneomorphae</taxon>
        <taxon>Entelegynae</taxon>
        <taxon>Araneoidea</taxon>
        <taxon>Araneidae</taxon>
        <taxon>Caerostris</taxon>
    </lineage>
</organism>
<proteinExistence type="inferred from homology"/>
<dbReference type="Gene3D" id="3.40.50.300">
    <property type="entry name" value="P-loop containing nucleotide triphosphate hydrolases"/>
    <property type="match status" value="1"/>
</dbReference>
<keyword evidence="5" id="KW-1185">Reference proteome</keyword>
<dbReference type="EMBL" id="BPLQ01013930">
    <property type="protein sequence ID" value="GIY75911.1"/>
    <property type="molecule type" value="Genomic_DNA"/>
</dbReference>
<dbReference type="InterPro" id="IPR000863">
    <property type="entry name" value="Sulfotransferase_dom"/>
</dbReference>
<keyword evidence="2" id="KW-0808">Transferase</keyword>
<sequence>MQTEATKNIQIVQGFPMARFHVPELVKGAMRYKPSKDDIIVATYPKCGSTWTMQIVSLILRRGQPLLTSEEYQSHVRYLEDTTMEEISNMKRPRVIKTHLPFDRVNFSKDTKYIYVARQPADCVVSHVHFVRMFPIFLPPGESVDGFLELFLRGDIPYGDYFDNLLSWYKHKDESNILFLTYEYMKADPRGACLKIAKFIEESYYKNLIANNESILKKVMEYSSVDFMKATVDRFWKSLSIETPPAVKIKTRNPARERRVQLMTEALNNGKEFRGDFIRKGTVGEGEKTLSKKQMKMLNDRISEKTADSDVMNLWNDLKN</sequence>
<dbReference type="AlphaFoldDB" id="A0AAV4W037"/>
<name>A0AAV4W037_9ARAC</name>
<protein>
    <submittedName>
        <fullName evidence="4">Sulfotransferase family cytosolic 1B member 1</fullName>
    </submittedName>
</protein>
<dbReference type="Proteomes" id="UP001054837">
    <property type="component" value="Unassembled WGS sequence"/>
</dbReference>
<evidence type="ECO:0000313" key="5">
    <source>
        <dbReference type="Proteomes" id="UP001054837"/>
    </source>
</evidence>
<comment type="similarity">
    <text evidence="1">Belongs to the sulfotransferase 1 family.</text>
</comment>
<dbReference type="Pfam" id="PF00685">
    <property type="entry name" value="Sulfotransfer_1"/>
    <property type="match status" value="1"/>
</dbReference>
<dbReference type="GO" id="GO:0008146">
    <property type="term" value="F:sulfotransferase activity"/>
    <property type="evidence" value="ECO:0007669"/>
    <property type="project" value="InterPro"/>
</dbReference>
<gene>
    <name evidence="4" type="primary">SULT1B1</name>
    <name evidence="4" type="ORF">CDAR_303271</name>
</gene>
<evidence type="ECO:0000256" key="2">
    <source>
        <dbReference type="ARBA" id="ARBA00022679"/>
    </source>
</evidence>
<dbReference type="SUPFAM" id="SSF52540">
    <property type="entry name" value="P-loop containing nucleoside triphosphate hydrolases"/>
    <property type="match status" value="1"/>
</dbReference>
<feature type="domain" description="Sulfotransferase" evidence="3">
    <location>
        <begin position="36"/>
        <end position="231"/>
    </location>
</feature>